<dbReference type="VEuPathDB" id="TrichDB:TRFO_42593"/>
<organism evidence="1 2">
    <name type="scientific">Tritrichomonas foetus</name>
    <dbReference type="NCBI Taxonomy" id="1144522"/>
    <lineage>
        <taxon>Eukaryota</taxon>
        <taxon>Metamonada</taxon>
        <taxon>Parabasalia</taxon>
        <taxon>Tritrichomonadida</taxon>
        <taxon>Tritrichomonadidae</taxon>
        <taxon>Tritrichomonas</taxon>
    </lineage>
</organism>
<reference evidence="1" key="1">
    <citation type="submission" date="2016-10" db="EMBL/GenBank/DDBJ databases">
        <authorList>
            <person name="Benchimol M."/>
            <person name="Almeida L.G."/>
            <person name="Vasconcelos A.T."/>
            <person name="Perreira-Neves A."/>
            <person name="Rosa I.A."/>
            <person name="Tasca T."/>
            <person name="Bogo M.R."/>
            <person name="de Souza W."/>
        </authorList>
    </citation>
    <scope>NUCLEOTIDE SEQUENCE [LARGE SCALE GENOMIC DNA]</scope>
    <source>
        <strain evidence="1">K</strain>
    </source>
</reference>
<protein>
    <submittedName>
        <fullName evidence="1">Uncharacterized protein</fullName>
    </submittedName>
</protein>
<comment type="caution">
    <text evidence="1">The sequence shown here is derived from an EMBL/GenBank/DDBJ whole genome shotgun (WGS) entry which is preliminary data.</text>
</comment>
<evidence type="ECO:0000313" key="1">
    <source>
        <dbReference type="EMBL" id="OHT15332.1"/>
    </source>
</evidence>
<accession>A0A1J4L075</accession>
<proteinExistence type="predicted"/>
<dbReference type="GeneID" id="94849090"/>
<dbReference type="AlphaFoldDB" id="A0A1J4L075"/>
<dbReference type="EMBL" id="MLAK01000238">
    <property type="protein sequence ID" value="OHT15332.1"/>
    <property type="molecule type" value="Genomic_DNA"/>
</dbReference>
<sequence length="157" mass="18082">MKSNHQGLEQINNAIHMILKISEQNASILPDLKLRTEQLLEIFSGLNPKQHESKSEVQNEDRKKADIRLQGFNPLESQVWREICQKYGSSLSQNELLSLAEVIASHIGTRVDREAKRRKEVLIKWFDENSEKILAFLPYVIIEDMFGRPPIGSQMAK</sequence>
<keyword evidence="2" id="KW-1185">Reference proteome</keyword>
<dbReference type="RefSeq" id="XP_068368468.1">
    <property type="nucleotide sequence ID" value="XM_068514386.1"/>
</dbReference>
<dbReference type="Proteomes" id="UP000179807">
    <property type="component" value="Unassembled WGS sequence"/>
</dbReference>
<evidence type="ECO:0000313" key="2">
    <source>
        <dbReference type="Proteomes" id="UP000179807"/>
    </source>
</evidence>
<gene>
    <name evidence="1" type="ORF">TRFO_42593</name>
</gene>
<name>A0A1J4L075_9EUKA</name>